<comment type="caution">
    <text evidence="2">The sequence shown here is derived from an EMBL/GenBank/DDBJ whole genome shotgun (WGS) entry which is preliminary data.</text>
</comment>
<sequence length="154" mass="16430">MADPDQNSISTADTEVKTGGENGKEGTIDSVVKPSAEDVTLVAKPLVENVAHPSSHVVTEVEKEVEKLLLVSDPWASLKNLGSSLKETETLPPSAENIVRESHETVAEQGIAGLEENSRSTHTQGQPFVAVIASTWASWMNCCGLLDVPRPSDQ</sequence>
<accession>A0A2G9HV06</accession>
<gene>
    <name evidence="2" type="ORF">CDL12_05937</name>
</gene>
<protein>
    <submittedName>
        <fullName evidence="2">Uncharacterized protein</fullName>
    </submittedName>
</protein>
<feature type="compositionally biased region" description="Basic and acidic residues" evidence="1">
    <location>
        <begin position="14"/>
        <end position="27"/>
    </location>
</feature>
<reference evidence="3" key="1">
    <citation type="journal article" date="2018" name="Gigascience">
        <title>Genome assembly of the Pink Ipe (Handroanthus impetiginosus, Bignoniaceae), a highly valued, ecologically keystone Neotropical timber forest tree.</title>
        <authorList>
            <person name="Silva-Junior O.B."/>
            <person name="Grattapaglia D."/>
            <person name="Novaes E."/>
            <person name="Collevatti R.G."/>
        </authorList>
    </citation>
    <scope>NUCLEOTIDE SEQUENCE [LARGE SCALE GENOMIC DNA]</scope>
    <source>
        <strain evidence="3">cv. UFG-1</strain>
    </source>
</reference>
<dbReference type="EMBL" id="NKXS01000952">
    <property type="protein sequence ID" value="PIN21352.1"/>
    <property type="molecule type" value="Genomic_DNA"/>
</dbReference>
<keyword evidence="3" id="KW-1185">Reference proteome</keyword>
<dbReference type="OrthoDB" id="1305036at2759"/>
<proteinExistence type="predicted"/>
<evidence type="ECO:0000313" key="2">
    <source>
        <dbReference type="EMBL" id="PIN21352.1"/>
    </source>
</evidence>
<feature type="compositionally biased region" description="Polar residues" evidence="1">
    <location>
        <begin position="1"/>
        <end position="13"/>
    </location>
</feature>
<organism evidence="2 3">
    <name type="scientific">Handroanthus impetiginosus</name>
    <dbReference type="NCBI Taxonomy" id="429701"/>
    <lineage>
        <taxon>Eukaryota</taxon>
        <taxon>Viridiplantae</taxon>
        <taxon>Streptophyta</taxon>
        <taxon>Embryophyta</taxon>
        <taxon>Tracheophyta</taxon>
        <taxon>Spermatophyta</taxon>
        <taxon>Magnoliopsida</taxon>
        <taxon>eudicotyledons</taxon>
        <taxon>Gunneridae</taxon>
        <taxon>Pentapetalae</taxon>
        <taxon>asterids</taxon>
        <taxon>lamiids</taxon>
        <taxon>Lamiales</taxon>
        <taxon>Bignoniaceae</taxon>
        <taxon>Crescentiina</taxon>
        <taxon>Tabebuia alliance</taxon>
        <taxon>Handroanthus</taxon>
    </lineage>
</organism>
<dbReference type="AlphaFoldDB" id="A0A2G9HV06"/>
<name>A0A2G9HV06_9LAMI</name>
<dbReference type="Proteomes" id="UP000231279">
    <property type="component" value="Unassembled WGS sequence"/>
</dbReference>
<evidence type="ECO:0000256" key="1">
    <source>
        <dbReference type="SAM" id="MobiDB-lite"/>
    </source>
</evidence>
<evidence type="ECO:0000313" key="3">
    <source>
        <dbReference type="Proteomes" id="UP000231279"/>
    </source>
</evidence>
<feature type="region of interest" description="Disordered" evidence="1">
    <location>
        <begin position="1"/>
        <end position="32"/>
    </location>
</feature>